<organism evidence="1 2">
    <name type="scientific">Massilia aquatica</name>
    <dbReference type="NCBI Taxonomy" id="2609000"/>
    <lineage>
        <taxon>Bacteria</taxon>
        <taxon>Pseudomonadati</taxon>
        <taxon>Pseudomonadota</taxon>
        <taxon>Betaproteobacteria</taxon>
        <taxon>Burkholderiales</taxon>
        <taxon>Oxalobacteraceae</taxon>
        <taxon>Telluria group</taxon>
        <taxon>Massilia</taxon>
    </lineage>
</organism>
<comment type="caution">
    <text evidence="1">The sequence shown here is derived from an EMBL/GenBank/DDBJ whole genome shotgun (WGS) entry which is preliminary data.</text>
</comment>
<accession>A0ABX0M4N6</accession>
<evidence type="ECO:0000313" key="1">
    <source>
        <dbReference type="EMBL" id="NHZ38584.1"/>
    </source>
</evidence>
<gene>
    <name evidence="1" type="ORF">F1609_00160</name>
</gene>
<sequence length="79" mass="8809">MKILRGPSYVKEPKKVISSGNYADLSREQIDQGVVALVVHCNLSGGSILDMNLYRLIRTYLWSPQARSEINAVVGRYGL</sequence>
<dbReference type="Proteomes" id="UP000819052">
    <property type="component" value="Unassembled WGS sequence"/>
</dbReference>
<proteinExistence type="predicted"/>
<reference evidence="1 2" key="1">
    <citation type="submission" date="2019-09" db="EMBL/GenBank/DDBJ databases">
        <title>Taxonomy of Antarctic Massilia spp.: description of Massilia rubra sp. nov., Massilia aquatica sp. nov., Massilia mucilaginosa sp. nov., Massilia frigida sp. nov. isolated from streams, lakes and regoliths.</title>
        <authorList>
            <person name="Holochova P."/>
            <person name="Sedlacek I."/>
            <person name="Kralova S."/>
            <person name="Maslanova I."/>
            <person name="Busse H.-J."/>
            <person name="Stankova E."/>
            <person name="Vrbovska V."/>
            <person name="Kovarovic V."/>
            <person name="Bartak M."/>
            <person name="Svec P."/>
            <person name="Pantucek R."/>
        </authorList>
    </citation>
    <scope>NUCLEOTIDE SEQUENCE [LARGE SCALE GENOMIC DNA]</scope>
    <source>
        <strain evidence="1 2">CCM 8693</strain>
    </source>
</reference>
<evidence type="ECO:0000313" key="2">
    <source>
        <dbReference type="Proteomes" id="UP000819052"/>
    </source>
</evidence>
<name>A0ABX0M4N6_9BURK</name>
<dbReference type="EMBL" id="VVIW01000001">
    <property type="protein sequence ID" value="NHZ38584.1"/>
    <property type="molecule type" value="Genomic_DNA"/>
</dbReference>
<protein>
    <submittedName>
        <fullName evidence="1">Uncharacterized protein</fullName>
    </submittedName>
</protein>
<keyword evidence="2" id="KW-1185">Reference proteome</keyword>